<dbReference type="STRING" id="554055.A0A2P6VN79"/>
<reference evidence="2 3" key="1">
    <citation type="journal article" date="2018" name="Plant J.">
        <title>Genome sequences of Chlorella sorokiniana UTEX 1602 and Micractinium conductrix SAG 241.80: implications to maltose excretion by a green alga.</title>
        <authorList>
            <person name="Arriola M.B."/>
            <person name="Velmurugan N."/>
            <person name="Zhang Y."/>
            <person name="Plunkett M.H."/>
            <person name="Hondzo H."/>
            <person name="Barney B.M."/>
        </authorList>
    </citation>
    <scope>NUCLEOTIDE SEQUENCE [LARGE SCALE GENOMIC DNA]</scope>
    <source>
        <strain evidence="2 3">SAG 241.80</strain>
    </source>
</reference>
<name>A0A2P6VN79_9CHLO</name>
<comment type="subcellular location">
    <subcellularLocation>
        <location evidence="1">Cytoplasm</location>
        <location evidence="1">Cytoskeleton</location>
        <location evidence="1">Cilium axoneme</location>
    </subcellularLocation>
</comment>
<dbReference type="Proteomes" id="UP000239649">
    <property type="component" value="Unassembled WGS sequence"/>
</dbReference>
<accession>A0A2P6VN79</accession>
<evidence type="ECO:0000256" key="1">
    <source>
        <dbReference type="ARBA" id="ARBA00004430"/>
    </source>
</evidence>
<evidence type="ECO:0000313" key="2">
    <source>
        <dbReference type="EMBL" id="PSC75505.1"/>
    </source>
</evidence>
<dbReference type="InterPro" id="IPR032675">
    <property type="entry name" value="LRR_dom_sf"/>
</dbReference>
<dbReference type="SUPFAM" id="SSF52047">
    <property type="entry name" value="RNI-like"/>
    <property type="match status" value="1"/>
</dbReference>
<gene>
    <name evidence="2" type="ORF">C2E20_1484</name>
</gene>
<dbReference type="AlphaFoldDB" id="A0A2P6VN79"/>
<evidence type="ECO:0000313" key="3">
    <source>
        <dbReference type="Proteomes" id="UP000239649"/>
    </source>
</evidence>
<dbReference type="EMBL" id="LHPF02000002">
    <property type="protein sequence ID" value="PSC75505.1"/>
    <property type="molecule type" value="Genomic_DNA"/>
</dbReference>
<comment type="caution">
    <text evidence="2">The sequence shown here is derived from an EMBL/GenBank/DDBJ whole genome shotgun (WGS) entry which is preliminary data.</text>
</comment>
<organism evidence="2 3">
    <name type="scientific">Micractinium conductrix</name>
    <dbReference type="NCBI Taxonomy" id="554055"/>
    <lineage>
        <taxon>Eukaryota</taxon>
        <taxon>Viridiplantae</taxon>
        <taxon>Chlorophyta</taxon>
        <taxon>core chlorophytes</taxon>
        <taxon>Trebouxiophyceae</taxon>
        <taxon>Chlorellales</taxon>
        <taxon>Chlorellaceae</taxon>
        <taxon>Chlorella clade</taxon>
        <taxon>Micractinium</taxon>
    </lineage>
</organism>
<sequence>MPQQLALLPNLRHLSINAAYSFASLAALSRLTALSLLATIYPPPPASLAALTALRHLRVMFGVQQLNSELPALQGLTCLAVKGGIPAAVGSLHNLQLLSLWHKQTDQPVALPHPHSLRSLRSLGIDWRTVAASVPALAAMPALEKLWMSDAPDEDSSLHNKPL</sequence>
<dbReference type="GO" id="GO:0005930">
    <property type="term" value="C:axoneme"/>
    <property type="evidence" value="ECO:0007669"/>
    <property type="project" value="UniProtKB-SubCell"/>
</dbReference>
<protein>
    <submittedName>
        <fullName evidence="2">Leucine rich repeat</fullName>
    </submittedName>
</protein>
<keyword evidence="3" id="KW-1185">Reference proteome</keyword>
<proteinExistence type="predicted"/>
<dbReference type="Gene3D" id="3.80.10.10">
    <property type="entry name" value="Ribonuclease Inhibitor"/>
    <property type="match status" value="1"/>
</dbReference>